<evidence type="ECO:0000313" key="5">
    <source>
        <dbReference type="Ensembl" id="ENSSPAP00000020078.1"/>
    </source>
</evidence>
<comment type="subcellular location">
    <subcellularLocation>
        <location evidence="1">Secreted</location>
        <location evidence="1">Extracellular space</location>
        <location evidence="1">Extracellular matrix</location>
    </subcellularLocation>
</comment>
<keyword evidence="3" id="KW-0272">Extracellular matrix</keyword>
<dbReference type="PROSITE" id="PS50871">
    <property type="entry name" value="C1Q"/>
    <property type="match status" value="1"/>
</dbReference>
<dbReference type="InterPro" id="IPR008983">
    <property type="entry name" value="Tumour_necrosis_fac-like_dom"/>
</dbReference>
<dbReference type="STRING" id="144197.ENSSPAP00000020078"/>
<proteinExistence type="predicted"/>
<accession>A0A3B5AF32</accession>
<dbReference type="SMART" id="SM00110">
    <property type="entry name" value="C1Q"/>
    <property type="match status" value="1"/>
</dbReference>
<dbReference type="SUPFAM" id="SSF49842">
    <property type="entry name" value="TNF-like"/>
    <property type="match status" value="1"/>
</dbReference>
<dbReference type="Ensembl" id="ENSSPAT00000020381.1">
    <property type="protein sequence ID" value="ENSSPAP00000020078.1"/>
    <property type="gene ID" value="ENSSPAG00000015144.1"/>
</dbReference>
<sequence>TLSSCILVWTSFPPSFSPSVACHVKKRPKGPRGFRGRPGPPSNTYKVAFSVQLDNNLAQAGKPIVFPVEIYNDQKSYNTKTGYFTCEQPGVYEFSFFCAIHIFDAKVDLMRNNKRVLHSFTTRQSNFLTASGATILKLEKGDRVWLVAQHDGNSILKDSYFSGHFLFD</sequence>
<dbReference type="PRINTS" id="PR00007">
    <property type="entry name" value="COMPLEMNTC1Q"/>
</dbReference>
<dbReference type="Gene3D" id="2.60.120.40">
    <property type="match status" value="1"/>
</dbReference>
<dbReference type="PANTHER" id="PTHR15427">
    <property type="entry name" value="EMILIN ELASTIN MICROFIBRIL INTERFACE-LOCATED PROTEIN ELASTIN MICROFIBRIL INTERFACER"/>
    <property type="match status" value="1"/>
</dbReference>
<dbReference type="AlphaFoldDB" id="A0A3B5AF32"/>
<reference evidence="5" key="1">
    <citation type="submission" date="2023-09" db="UniProtKB">
        <authorList>
            <consortium name="Ensembl"/>
        </authorList>
    </citation>
    <scope>IDENTIFICATION</scope>
</reference>
<evidence type="ECO:0000256" key="1">
    <source>
        <dbReference type="ARBA" id="ARBA00004498"/>
    </source>
</evidence>
<dbReference type="InterPro" id="IPR001073">
    <property type="entry name" value="C1q_dom"/>
</dbReference>
<evidence type="ECO:0000256" key="3">
    <source>
        <dbReference type="ARBA" id="ARBA00022530"/>
    </source>
</evidence>
<keyword evidence="2" id="KW-0964">Secreted</keyword>
<feature type="domain" description="C1q" evidence="4">
    <location>
        <begin position="42"/>
        <end position="168"/>
    </location>
</feature>
<dbReference type="InterPro" id="IPR050392">
    <property type="entry name" value="Collagen/C1q_domain"/>
</dbReference>
<dbReference type="PANTHER" id="PTHR15427:SF21">
    <property type="entry name" value="COMPLEMENT C1Q AND TUMOR NECROSIS FACTOR-RELATED PROTEIN 9A"/>
    <property type="match status" value="1"/>
</dbReference>
<name>A0A3B5AF32_9TELE</name>
<evidence type="ECO:0000259" key="4">
    <source>
        <dbReference type="PROSITE" id="PS50871"/>
    </source>
</evidence>
<dbReference type="GeneTree" id="ENSGT00940000159828"/>
<protein>
    <recommendedName>
        <fullName evidence="4">C1q domain-containing protein</fullName>
    </recommendedName>
</protein>
<organism evidence="5">
    <name type="scientific">Stegastes partitus</name>
    <name type="common">bicolor damselfish</name>
    <dbReference type="NCBI Taxonomy" id="144197"/>
    <lineage>
        <taxon>Eukaryota</taxon>
        <taxon>Metazoa</taxon>
        <taxon>Chordata</taxon>
        <taxon>Craniata</taxon>
        <taxon>Vertebrata</taxon>
        <taxon>Euteleostomi</taxon>
        <taxon>Actinopterygii</taxon>
        <taxon>Neopterygii</taxon>
        <taxon>Teleostei</taxon>
        <taxon>Neoteleostei</taxon>
        <taxon>Acanthomorphata</taxon>
        <taxon>Ovalentaria</taxon>
        <taxon>Pomacentridae</taxon>
        <taxon>Stegastes</taxon>
    </lineage>
</organism>
<evidence type="ECO:0000256" key="2">
    <source>
        <dbReference type="ARBA" id="ARBA00022525"/>
    </source>
</evidence>
<dbReference type="Pfam" id="PF00386">
    <property type="entry name" value="C1q"/>
    <property type="match status" value="1"/>
</dbReference>